<dbReference type="PROSITE" id="PS50071">
    <property type="entry name" value="HOMEOBOX_2"/>
    <property type="match status" value="1"/>
</dbReference>
<dbReference type="CDD" id="cd00086">
    <property type="entry name" value="homeodomain"/>
    <property type="match status" value="1"/>
</dbReference>
<dbReference type="AlphaFoldDB" id="A0A2K1Y7S8"/>
<dbReference type="SUPFAM" id="SSF46689">
    <property type="entry name" value="Homeodomain-like"/>
    <property type="match status" value="1"/>
</dbReference>
<dbReference type="InterPro" id="IPR000047">
    <property type="entry name" value="HTH_motif"/>
</dbReference>
<reference evidence="15 16" key="1">
    <citation type="journal article" date="2006" name="Science">
        <title>The genome of black cottonwood, Populus trichocarpa (Torr. &amp; Gray).</title>
        <authorList>
            <person name="Tuskan G.A."/>
            <person name="Difazio S."/>
            <person name="Jansson S."/>
            <person name="Bohlmann J."/>
            <person name="Grigoriev I."/>
            <person name="Hellsten U."/>
            <person name="Putnam N."/>
            <person name="Ralph S."/>
            <person name="Rombauts S."/>
            <person name="Salamov A."/>
            <person name="Schein J."/>
            <person name="Sterck L."/>
            <person name="Aerts A."/>
            <person name="Bhalerao R.R."/>
            <person name="Bhalerao R.P."/>
            <person name="Blaudez D."/>
            <person name="Boerjan W."/>
            <person name="Brun A."/>
            <person name="Brunner A."/>
            <person name="Busov V."/>
            <person name="Campbell M."/>
            <person name="Carlson J."/>
            <person name="Chalot M."/>
            <person name="Chapman J."/>
            <person name="Chen G.L."/>
            <person name="Cooper D."/>
            <person name="Coutinho P.M."/>
            <person name="Couturier J."/>
            <person name="Covert S."/>
            <person name="Cronk Q."/>
            <person name="Cunningham R."/>
            <person name="Davis J."/>
            <person name="Degroeve S."/>
            <person name="Dejardin A."/>
            <person name="Depamphilis C."/>
            <person name="Detter J."/>
            <person name="Dirks B."/>
            <person name="Dubchak I."/>
            <person name="Duplessis S."/>
            <person name="Ehlting J."/>
            <person name="Ellis B."/>
            <person name="Gendler K."/>
            <person name="Goodstein D."/>
            <person name="Gribskov M."/>
            <person name="Grimwood J."/>
            <person name="Groover A."/>
            <person name="Gunter L."/>
            <person name="Hamberger B."/>
            <person name="Heinze B."/>
            <person name="Helariutta Y."/>
            <person name="Henrissat B."/>
            <person name="Holligan D."/>
            <person name="Holt R."/>
            <person name="Huang W."/>
            <person name="Islam-Faridi N."/>
            <person name="Jones S."/>
            <person name="Jones-Rhoades M."/>
            <person name="Jorgensen R."/>
            <person name="Joshi C."/>
            <person name="Kangasjarvi J."/>
            <person name="Karlsson J."/>
            <person name="Kelleher C."/>
            <person name="Kirkpatrick R."/>
            <person name="Kirst M."/>
            <person name="Kohler A."/>
            <person name="Kalluri U."/>
            <person name="Larimer F."/>
            <person name="Leebens-Mack J."/>
            <person name="Leple J.C."/>
            <person name="Locascio P."/>
            <person name="Lou Y."/>
            <person name="Lucas S."/>
            <person name="Martin F."/>
            <person name="Montanini B."/>
            <person name="Napoli C."/>
            <person name="Nelson D.R."/>
            <person name="Nelson C."/>
            <person name="Nieminen K."/>
            <person name="Nilsson O."/>
            <person name="Pereda V."/>
            <person name="Peter G."/>
            <person name="Philippe R."/>
            <person name="Pilate G."/>
            <person name="Poliakov A."/>
            <person name="Razumovskaya J."/>
            <person name="Richardson P."/>
            <person name="Rinaldi C."/>
            <person name="Ritland K."/>
            <person name="Rouze P."/>
            <person name="Ryaboy D."/>
            <person name="Schmutz J."/>
            <person name="Schrader J."/>
            <person name="Segerman B."/>
            <person name="Shin H."/>
            <person name="Siddiqui A."/>
            <person name="Sterky F."/>
            <person name="Terry A."/>
            <person name="Tsai C.J."/>
            <person name="Uberbacher E."/>
            <person name="Unneberg P."/>
            <person name="Vahala J."/>
            <person name="Wall K."/>
            <person name="Wessler S."/>
            <person name="Yang G."/>
            <person name="Yin T."/>
            <person name="Douglas C."/>
            <person name="Marra M."/>
            <person name="Sandberg G."/>
            <person name="Van de Peer Y."/>
            <person name="Rokhsar D."/>
        </authorList>
    </citation>
    <scope>NUCLEOTIDE SEQUENCE [LARGE SCALE GENOMIC DNA]</scope>
    <source>
        <strain evidence="16">cv. Nisqually</strain>
    </source>
</reference>
<keyword evidence="12" id="KW-0175">Coiled coil</keyword>
<comment type="function">
    <text evidence="11">Transcription factor.</text>
</comment>
<evidence type="ECO:0000256" key="2">
    <source>
        <dbReference type="ARBA" id="ARBA00023015"/>
    </source>
</evidence>
<feature type="coiled-coil region" evidence="12">
    <location>
        <begin position="137"/>
        <end position="171"/>
    </location>
</feature>
<dbReference type="Pfam" id="PF02183">
    <property type="entry name" value="HALZ"/>
    <property type="match status" value="1"/>
</dbReference>
<dbReference type="Proteomes" id="UP000006729">
    <property type="component" value="Chromosome 12"/>
</dbReference>
<comment type="function">
    <text evidence="8">Probable transcription activator that may act as growth regulators in response to water deficit.</text>
</comment>
<evidence type="ECO:0000256" key="5">
    <source>
        <dbReference type="ARBA" id="ARBA00023163"/>
    </source>
</evidence>
<keyword evidence="5 11" id="KW-0804">Transcription</keyword>
<organism evidence="15 16">
    <name type="scientific">Populus trichocarpa</name>
    <name type="common">Western balsam poplar</name>
    <name type="synonym">Populus balsamifera subsp. trichocarpa</name>
    <dbReference type="NCBI Taxonomy" id="3694"/>
    <lineage>
        <taxon>Eukaryota</taxon>
        <taxon>Viridiplantae</taxon>
        <taxon>Streptophyta</taxon>
        <taxon>Embryophyta</taxon>
        <taxon>Tracheophyta</taxon>
        <taxon>Spermatophyta</taxon>
        <taxon>Magnoliopsida</taxon>
        <taxon>eudicotyledons</taxon>
        <taxon>Gunneridae</taxon>
        <taxon>Pentapetalae</taxon>
        <taxon>rosids</taxon>
        <taxon>fabids</taxon>
        <taxon>Malpighiales</taxon>
        <taxon>Salicaceae</taxon>
        <taxon>Saliceae</taxon>
        <taxon>Populus</taxon>
    </lineage>
</organism>
<dbReference type="GO" id="GO:0009737">
    <property type="term" value="P:response to abscisic acid"/>
    <property type="evidence" value="ECO:0007669"/>
    <property type="project" value="UniProtKB-ARBA"/>
</dbReference>
<evidence type="ECO:0000256" key="6">
    <source>
        <dbReference type="ARBA" id="ARBA00023242"/>
    </source>
</evidence>
<evidence type="ECO:0000256" key="10">
    <source>
        <dbReference type="RuleBase" id="RU000682"/>
    </source>
</evidence>
<dbReference type="Pfam" id="PF00046">
    <property type="entry name" value="Homeodomain"/>
    <property type="match status" value="1"/>
</dbReference>
<keyword evidence="4 9" id="KW-0371">Homeobox</keyword>
<dbReference type="GO" id="GO:0045893">
    <property type="term" value="P:positive regulation of DNA-templated transcription"/>
    <property type="evidence" value="ECO:0000318"/>
    <property type="project" value="GO_Central"/>
</dbReference>
<dbReference type="Gene3D" id="1.10.10.60">
    <property type="entry name" value="Homeodomain-like"/>
    <property type="match status" value="1"/>
</dbReference>
<comment type="subcellular location">
    <subcellularLocation>
        <location evidence="1 9 10">Nucleus</location>
    </subcellularLocation>
</comment>
<evidence type="ECO:0000256" key="7">
    <source>
        <dbReference type="ARBA" id="ARBA00025748"/>
    </source>
</evidence>
<dbReference type="PANTHER" id="PTHR24326">
    <property type="entry name" value="HOMEOBOX-LEUCINE ZIPPER PROTEIN"/>
    <property type="match status" value="1"/>
</dbReference>
<evidence type="ECO:0000256" key="8">
    <source>
        <dbReference type="ARBA" id="ARBA00058361"/>
    </source>
</evidence>
<dbReference type="InterPro" id="IPR001356">
    <property type="entry name" value="HD"/>
</dbReference>
<comment type="similarity">
    <text evidence="7 11">Belongs to the HD-ZIP homeobox family. Class I subfamily.</text>
</comment>
<evidence type="ECO:0000256" key="12">
    <source>
        <dbReference type="SAM" id="Coils"/>
    </source>
</evidence>
<evidence type="ECO:0000256" key="4">
    <source>
        <dbReference type="ARBA" id="ARBA00023155"/>
    </source>
</evidence>
<feature type="region of interest" description="Disordered" evidence="13">
    <location>
        <begin position="62"/>
        <end position="96"/>
    </location>
</feature>
<dbReference type="EMBL" id="CM009301">
    <property type="protein sequence ID" value="PNT09086.1"/>
    <property type="molecule type" value="Genomic_DNA"/>
</dbReference>
<sequence>MHTSHINLLMDRFILTYCNMSYQILIEGVVDFDQAVAGDHAEAAESFACVDDDDHQQQLEQISRRKKKKKKGSKMNTRRFSDEQVRSLESMFESETKLEPRKKMQLARELGLQPRQVAIWFQNRRARWKTKQMEQKYKTLKASYDNLASSYESLKNERESLLLQLQTVSNQLGNPCKGLERCDRGIDEVLHDGITNLEVEAQQGQDNSTIMANVCDDMSMGNGHSGDQGQGFLYTGSPEYSDGTLASAYEKCYSTDSGAPFDLSWNNSYCFSFRS</sequence>
<dbReference type="InParanoid" id="A0A2K1Y7S8"/>
<dbReference type="PRINTS" id="PR00031">
    <property type="entry name" value="HTHREPRESSR"/>
</dbReference>
<evidence type="ECO:0000256" key="11">
    <source>
        <dbReference type="RuleBase" id="RU369038"/>
    </source>
</evidence>
<dbReference type="FunFam" id="1.10.10.60:FF:000293">
    <property type="entry name" value="Homeobox-leucine zipper protein ATHB-7"/>
    <property type="match status" value="1"/>
</dbReference>
<keyword evidence="6 9" id="KW-0539">Nucleus</keyword>
<accession>A0A2K1Y7S8</accession>
<dbReference type="InterPro" id="IPR017970">
    <property type="entry name" value="Homeobox_CS"/>
</dbReference>
<evidence type="ECO:0000256" key="13">
    <source>
        <dbReference type="SAM" id="MobiDB-lite"/>
    </source>
</evidence>
<dbReference type="SMART" id="SM00389">
    <property type="entry name" value="HOX"/>
    <property type="match status" value="1"/>
</dbReference>
<evidence type="ECO:0000313" key="16">
    <source>
        <dbReference type="Proteomes" id="UP000006729"/>
    </source>
</evidence>
<feature type="domain" description="Homeobox" evidence="14">
    <location>
        <begin position="71"/>
        <end position="131"/>
    </location>
</feature>
<evidence type="ECO:0000256" key="1">
    <source>
        <dbReference type="ARBA" id="ARBA00004123"/>
    </source>
</evidence>
<proteinExistence type="inferred from homology"/>
<dbReference type="GO" id="GO:0000981">
    <property type="term" value="F:DNA-binding transcription factor activity, RNA polymerase II-specific"/>
    <property type="evidence" value="ECO:0007669"/>
    <property type="project" value="UniProtKB-UniRule"/>
</dbReference>
<protein>
    <recommendedName>
        <fullName evidence="11">Homeobox-leucine zipper protein</fullName>
    </recommendedName>
    <alternativeName>
        <fullName evidence="11">HD-ZIP protein</fullName>
    </alternativeName>
    <alternativeName>
        <fullName evidence="11">Homeodomain transcription factor</fullName>
    </alternativeName>
</protein>
<keyword evidence="3 9" id="KW-0238">DNA-binding</keyword>
<dbReference type="GO" id="GO:0009414">
    <property type="term" value="P:response to water deprivation"/>
    <property type="evidence" value="ECO:0007669"/>
    <property type="project" value="UniProtKB-ARBA"/>
</dbReference>
<feature type="DNA-binding region" description="Homeobox" evidence="9">
    <location>
        <begin position="73"/>
        <end position="132"/>
    </location>
</feature>
<evidence type="ECO:0000313" key="15">
    <source>
        <dbReference type="EMBL" id="PNT09086.1"/>
    </source>
</evidence>
<dbReference type="InterPro" id="IPR009057">
    <property type="entry name" value="Homeodomain-like_sf"/>
</dbReference>
<keyword evidence="16" id="KW-1185">Reference proteome</keyword>
<dbReference type="GO" id="GO:0005634">
    <property type="term" value="C:nucleus"/>
    <property type="evidence" value="ECO:0000318"/>
    <property type="project" value="GO_Central"/>
</dbReference>
<dbReference type="InterPro" id="IPR045224">
    <property type="entry name" value="HDZip_class_I_plant"/>
</dbReference>
<evidence type="ECO:0000256" key="9">
    <source>
        <dbReference type="PROSITE-ProRule" id="PRU00108"/>
    </source>
</evidence>
<dbReference type="GO" id="GO:0043565">
    <property type="term" value="F:sequence-specific DNA binding"/>
    <property type="evidence" value="ECO:0000318"/>
    <property type="project" value="GO_Central"/>
</dbReference>
<gene>
    <name evidence="15" type="ORF">POPTR_012G023700</name>
</gene>
<evidence type="ECO:0000259" key="14">
    <source>
        <dbReference type="PROSITE" id="PS50071"/>
    </source>
</evidence>
<dbReference type="SMR" id="A0A2K1Y7S8"/>
<dbReference type="InterPro" id="IPR003106">
    <property type="entry name" value="Leu_zip_homeo"/>
</dbReference>
<name>A0A2K1Y7S8_POPTR</name>
<keyword evidence="2 11" id="KW-0805">Transcription regulation</keyword>
<dbReference type="PROSITE" id="PS00027">
    <property type="entry name" value="HOMEOBOX_1"/>
    <property type="match status" value="1"/>
</dbReference>
<feature type="compositionally biased region" description="Basic residues" evidence="13">
    <location>
        <begin position="64"/>
        <end position="77"/>
    </location>
</feature>
<evidence type="ECO:0000256" key="3">
    <source>
        <dbReference type="ARBA" id="ARBA00023125"/>
    </source>
</evidence>
<dbReference type="GO" id="GO:0000976">
    <property type="term" value="F:transcription cis-regulatory region binding"/>
    <property type="evidence" value="ECO:0007669"/>
    <property type="project" value="UniProtKB-ARBA"/>
</dbReference>
<dbReference type="PANTHER" id="PTHR24326:SF604">
    <property type="entry name" value="HOMEOBOX-LEUCINE ZIPPER PROTEIN ATHB-7"/>
    <property type="match status" value="1"/>
</dbReference>